<dbReference type="SUPFAM" id="SSF48452">
    <property type="entry name" value="TPR-like"/>
    <property type="match status" value="1"/>
</dbReference>
<dbReference type="Proteomes" id="UP000245207">
    <property type="component" value="Unassembled WGS sequence"/>
</dbReference>
<dbReference type="InterPro" id="IPR000744">
    <property type="entry name" value="NSF_attach"/>
</dbReference>
<evidence type="ECO:0000313" key="10">
    <source>
        <dbReference type="Proteomes" id="UP000245207"/>
    </source>
</evidence>
<dbReference type="PANTHER" id="PTHR13768">
    <property type="entry name" value="SOLUBLE NSF ATTACHMENT PROTEIN SNAP"/>
    <property type="match status" value="1"/>
</dbReference>
<dbReference type="GO" id="GO:0019905">
    <property type="term" value="F:syntaxin binding"/>
    <property type="evidence" value="ECO:0007669"/>
    <property type="project" value="TreeGrafter"/>
</dbReference>
<evidence type="ECO:0000256" key="5">
    <source>
        <dbReference type="ARBA" id="ARBA00022927"/>
    </source>
</evidence>
<dbReference type="PANTHER" id="PTHR13768:SF2">
    <property type="entry name" value="GAMMA-SOLUBLE NSF ATTACHMENT PROTEIN"/>
    <property type="match status" value="1"/>
</dbReference>
<evidence type="ECO:0000256" key="2">
    <source>
        <dbReference type="ARBA" id="ARBA00010050"/>
    </source>
</evidence>
<evidence type="ECO:0000256" key="1">
    <source>
        <dbReference type="ARBA" id="ARBA00004170"/>
    </source>
</evidence>
<dbReference type="Gene3D" id="1.25.40.10">
    <property type="entry name" value="Tetratricopeptide repeat domain"/>
    <property type="match status" value="1"/>
</dbReference>
<keyword evidence="3" id="KW-0813">Transport</keyword>
<dbReference type="GO" id="GO:0005774">
    <property type="term" value="C:vacuolar membrane"/>
    <property type="evidence" value="ECO:0007669"/>
    <property type="project" value="TreeGrafter"/>
</dbReference>
<keyword evidence="6" id="KW-0472">Membrane</keyword>
<keyword evidence="10" id="KW-1185">Reference proteome</keyword>
<dbReference type="STRING" id="35608.A0A2U1Q9E6"/>
<comment type="subcellular location">
    <subcellularLocation>
        <location evidence="1">Membrane</location>
        <topology evidence="1">Peripheral membrane protein</topology>
    </subcellularLocation>
</comment>
<evidence type="ECO:0000256" key="8">
    <source>
        <dbReference type="ARBA" id="ARBA00042485"/>
    </source>
</evidence>
<dbReference type="GO" id="GO:0031201">
    <property type="term" value="C:SNARE complex"/>
    <property type="evidence" value="ECO:0007669"/>
    <property type="project" value="TreeGrafter"/>
</dbReference>
<gene>
    <name evidence="9" type="ORF">CTI12_AA059630</name>
</gene>
<dbReference type="GO" id="GO:0005483">
    <property type="term" value="F:soluble NSF attachment protein activity"/>
    <property type="evidence" value="ECO:0007669"/>
    <property type="project" value="TreeGrafter"/>
</dbReference>
<proteinExistence type="inferred from homology"/>
<dbReference type="GO" id="GO:0006886">
    <property type="term" value="P:intracellular protein transport"/>
    <property type="evidence" value="ECO:0007669"/>
    <property type="project" value="InterPro"/>
</dbReference>
<dbReference type="FunFam" id="1.25.40.10:FF:000323">
    <property type="entry name" value="Gamma-soluble NSF attachment protein"/>
    <property type="match status" value="1"/>
</dbReference>
<comment type="similarity">
    <text evidence="2">Belongs to the SNAP family.</text>
</comment>
<accession>A0A2U1Q9E6</accession>
<sequence>MASSTDPDKLIAKADKLTKLTLTRWSADWRNATEYYEQAATAFRFAKKHEKAKVAFEKASKGQEMLASSWDAAKHMESAAALAMELSIWNEVADFYKRAAELYNECGRSQPASDALAKGARALEDAQPDQAIAMYTDAISLLEEDGKENMVFDLYRAITNVYIKLEKYTDAATFLLRWAVAANKCNAFHSECKAYLSAIVVYLYAHDYKQAEQCYNDCCQIDTFMSSDQGHCASQLLSAYREADVEEVKRIAKSSTISNLDHMIIRIARKLPTGELVAMEINSLEQGDPLDEDDLT</sequence>
<dbReference type="OrthoDB" id="9984275at2759"/>
<keyword evidence="4" id="KW-0931">ER-Golgi transport</keyword>
<dbReference type="GO" id="GO:0016192">
    <property type="term" value="P:vesicle-mediated transport"/>
    <property type="evidence" value="ECO:0007669"/>
    <property type="project" value="UniProtKB-KW"/>
</dbReference>
<organism evidence="9 10">
    <name type="scientific">Artemisia annua</name>
    <name type="common">Sweet wormwood</name>
    <dbReference type="NCBI Taxonomy" id="35608"/>
    <lineage>
        <taxon>Eukaryota</taxon>
        <taxon>Viridiplantae</taxon>
        <taxon>Streptophyta</taxon>
        <taxon>Embryophyta</taxon>
        <taxon>Tracheophyta</taxon>
        <taxon>Spermatophyta</taxon>
        <taxon>Magnoliopsida</taxon>
        <taxon>eudicotyledons</taxon>
        <taxon>Gunneridae</taxon>
        <taxon>Pentapetalae</taxon>
        <taxon>asterids</taxon>
        <taxon>campanulids</taxon>
        <taxon>Asterales</taxon>
        <taxon>Asteraceae</taxon>
        <taxon>Asteroideae</taxon>
        <taxon>Anthemideae</taxon>
        <taxon>Artemisiinae</taxon>
        <taxon>Artemisia</taxon>
    </lineage>
</organism>
<reference evidence="9 10" key="1">
    <citation type="journal article" date="2018" name="Mol. Plant">
        <title>The genome of Artemisia annua provides insight into the evolution of Asteraceae family and artemisinin biosynthesis.</title>
        <authorList>
            <person name="Shen Q."/>
            <person name="Zhang L."/>
            <person name="Liao Z."/>
            <person name="Wang S."/>
            <person name="Yan T."/>
            <person name="Shi P."/>
            <person name="Liu M."/>
            <person name="Fu X."/>
            <person name="Pan Q."/>
            <person name="Wang Y."/>
            <person name="Lv Z."/>
            <person name="Lu X."/>
            <person name="Zhang F."/>
            <person name="Jiang W."/>
            <person name="Ma Y."/>
            <person name="Chen M."/>
            <person name="Hao X."/>
            <person name="Li L."/>
            <person name="Tang Y."/>
            <person name="Lv G."/>
            <person name="Zhou Y."/>
            <person name="Sun X."/>
            <person name="Brodelius P.E."/>
            <person name="Rose J.K.C."/>
            <person name="Tang K."/>
        </authorList>
    </citation>
    <scope>NUCLEOTIDE SEQUENCE [LARGE SCALE GENOMIC DNA]</scope>
    <source>
        <strain evidence="10">cv. Huhao1</strain>
        <tissue evidence="9">Leaf</tissue>
    </source>
</reference>
<dbReference type="InterPro" id="IPR011990">
    <property type="entry name" value="TPR-like_helical_dom_sf"/>
</dbReference>
<evidence type="ECO:0000256" key="4">
    <source>
        <dbReference type="ARBA" id="ARBA00022892"/>
    </source>
</evidence>
<dbReference type="Pfam" id="PF14938">
    <property type="entry name" value="SNAP"/>
    <property type="match status" value="1"/>
</dbReference>
<protein>
    <recommendedName>
        <fullName evidence="7">Gamma-soluble NSF attachment protein</fullName>
    </recommendedName>
    <alternativeName>
        <fullName evidence="8">N-ethylmaleimide-sensitive factor attachment protein gamma</fullName>
    </alternativeName>
</protein>
<dbReference type="AlphaFoldDB" id="A0A2U1Q9E6"/>
<evidence type="ECO:0000256" key="6">
    <source>
        <dbReference type="ARBA" id="ARBA00023136"/>
    </source>
</evidence>
<evidence type="ECO:0000256" key="3">
    <source>
        <dbReference type="ARBA" id="ARBA00022448"/>
    </source>
</evidence>
<name>A0A2U1Q9E6_ARTAN</name>
<comment type="caution">
    <text evidence="9">The sequence shown here is derived from an EMBL/GenBank/DDBJ whole genome shotgun (WGS) entry which is preliminary data.</text>
</comment>
<dbReference type="EMBL" id="PKPP01000303">
    <property type="protein sequence ID" value="PWA94593.1"/>
    <property type="molecule type" value="Genomic_DNA"/>
</dbReference>
<evidence type="ECO:0000256" key="7">
    <source>
        <dbReference type="ARBA" id="ARBA00040047"/>
    </source>
</evidence>
<keyword evidence="5" id="KW-0653">Protein transport</keyword>
<evidence type="ECO:0000313" key="9">
    <source>
        <dbReference type="EMBL" id="PWA94593.1"/>
    </source>
</evidence>